<keyword evidence="3 5" id="KW-1133">Transmembrane helix</keyword>
<evidence type="ECO:0000256" key="5">
    <source>
        <dbReference type="SAM" id="Phobius"/>
    </source>
</evidence>
<dbReference type="PANTHER" id="PTHR14948">
    <property type="entry name" value="NG5"/>
    <property type="match status" value="1"/>
</dbReference>
<dbReference type="AlphaFoldDB" id="A0A1I4UWM6"/>
<dbReference type="Proteomes" id="UP000199149">
    <property type="component" value="Unassembled WGS sequence"/>
</dbReference>
<dbReference type="OrthoDB" id="9815705at2"/>
<gene>
    <name evidence="6" type="ORF">SAMN05421738_104152</name>
</gene>
<comment type="subcellular location">
    <subcellularLocation>
        <location evidence="1">Membrane</location>
    </subcellularLocation>
</comment>
<dbReference type="InterPro" id="IPR007593">
    <property type="entry name" value="CD225/Dispanin_fam"/>
</dbReference>
<feature type="transmembrane region" description="Helical" evidence="5">
    <location>
        <begin position="68"/>
        <end position="97"/>
    </location>
</feature>
<keyword evidence="7" id="KW-1185">Reference proteome</keyword>
<sequence length="102" mass="10807">MNEQTTQFNEFENGTPPDNNLVWAILCTVLCCLPLGIVSIIKSTSVNTLWAQGQYDAARQAAADAKKFAMWGAIASAIGIVLYIIFMVVLGAGSAVFGGSGY</sequence>
<evidence type="ECO:0000256" key="2">
    <source>
        <dbReference type="ARBA" id="ARBA00022692"/>
    </source>
</evidence>
<accession>A0A1I4UWM6</accession>
<reference evidence="7" key="1">
    <citation type="submission" date="2016-10" db="EMBL/GenBank/DDBJ databases">
        <authorList>
            <person name="Varghese N."/>
            <person name="Submissions S."/>
        </authorList>
    </citation>
    <scope>NUCLEOTIDE SEQUENCE [LARGE SCALE GENOMIC DNA]</scope>
    <source>
        <strain evidence="7">XJ109</strain>
    </source>
</reference>
<organism evidence="6 7">
    <name type="scientific">Algoriella xinjiangensis</name>
    <dbReference type="NCBI Taxonomy" id="684065"/>
    <lineage>
        <taxon>Bacteria</taxon>
        <taxon>Pseudomonadati</taxon>
        <taxon>Bacteroidota</taxon>
        <taxon>Flavobacteriia</taxon>
        <taxon>Flavobacteriales</taxon>
        <taxon>Weeksellaceae</taxon>
        <taxon>Algoriella</taxon>
    </lineage>
</organism>
<dbReference type="GO" id="GO:0016020">
    <property type="term" value="C:membrane"/>
    <property type="evidence" value="ECO:0007669"/>
    <property type="project" value="UniProtKB-SubCell"/>
</dbReference>
<evidence type="ECO:0000313" key="7">
    <source>
        <dbReference type="Proteomes" id="UP000199149"/>
    </source>
</evidence>
<keyword evidence="4 5" id="KW-0472">Membrane</keyword>
<evidence type="ECO:0000313" key="6">
    <source>
        <dbReference type="EMBL" id="SFM93170.1"/>
    </source>
</evidence>
<feature type="transmembrane region" description="Helical" evidence="5">
    <location>
        <begin position="20"/>
        <end position="41"/>
    </location>
</feature>
<evidence type="ECO:0000256" key="4">
    <source>
        <dbReference type="ARBA" id="ARBA00023136"/>
    </source>
</evidence>
<dbReference type="RefSeq" id="WP_092907173.1">
    <property type="nucleotide sequence ID" value="NZ_FOUZ01000004.1"/>
</dbReference>
<evidence type="ECO:0000256" key="1">
    <source>
        <dbReference type="ARBA" id="ARBA00004370"/>
    </source>
</evidence>
<dbReference type="EMBL" id="FOUZ01000004">
    <property type="protein sequence ID" value="SFM93170.1"/>
    <property type="molecule type" value="Genomic_DNA"/>
</dbReference>
<keyword evidence="2 5" id="KW-0812">Transmembrane</keyword>
<proteinExistence type="predicted"/>
<evidence type="ECO:0000256" key="3">
    <source>
        <dbReference type="ARBA" id="ARBA00022989"/>
    </source>
</evidence>
<dbReference type="Pfam" id="PF04505">
    <property type="entry name" value="CD225"/>
    <property type="match status" value="1"/>
</dbReference>
<protein>
    <submittedName>
        <fullName evidence="6">Interferon-induced transmembrane protein</fullName>
    </submittedName>
</protein>
<dbReference type="PANTHER" id="PTHR14948:SF25">
    <property type="entry name" value="DUF4190 DOMAIN-CONTAINING PROTEIN"/>
    <property type="match status" value="1"/>
</dbReference>
<dbReference type="STRING" id="684065.SAMN05421738_104152"/>
<name>A0A1I4UWM6_9FLAO</name>
<dbReference type="InterPro" id="IPR051423">
    <property type="entry name" value="CD225/Dispanin"/>
</dbReference>